<dbReference type="Pfam" id="PF00589">
    <property type="entry name" value="Phage_integrase"/>
    <property type="match status" value="1"/>
</dbReference>
<dbReference type="InterPro" id="IPR035386">
    <property type="entry name" value="Arm-DNA-bind_5"/>
</dbReference>
<dbReference type="Pfam" id="PF17293">
    <property type="entry name" value="Arm-DNA-bind_5"/>
    <property type="match status" value="1"/>
</dbReference>
<dbReference type="Proteomes" id="UP000323930">
    <property type="component" value="Unassembled WGS sequence"/>
</dbReference>
<dbReference type="PROSITE" id="PS51898">
    <property type="entry name" value="TYR_RECOMBINASE"/>
    <property type="match status" value="1"/>
</dbReference>
<evidence type="ECO:0000256" key="1">
    <source>
        <dbReference type="ARBA" id="ARBA00008857"/>
    </source>
</evidence>
<proteinExistence type="inferred from homology"/>
<evidence type="ECO:0000256" key="2">
    <source>
        <dbReference type="ARBA" id="ARBA00023125"/>
    </source>
</evidence>
<evidence type="ECO:0000313" key="6">
    <source>
        <dbReference type="Proteomes" id="UP000323930"/>
    </source>
</evidence>
<dbReference type="Gene3D" id="1.10.150.130">
    <property type="match status" value="1"/>
</dbReference>
<dbReference type="InterPro" id="IPR002104">
    <property type="entry name" value="Integrase_catalytic"/>
</dbReference>
<dbReference type="EMBL" id="VSDQ01000241">
    <property type="protein sequence ID" value="TYA89176.1"/>
    <property type="molecule type" value="Genomic_DNA"/>
</dbReference>
<dbReference type="Gene3D" id="1.10.443.10">
    <property type="entry name" value="Intergrase catalytic core"/>
    <property type="match status" value="1"/>
</dbReference>
<evidence type="ECO:0000313" key="5">
    <source>
        <dbReference type="EMBL" id="TYA89176.1"/>
    </source>
</evidence>
<feature type="domain" description="Tyr recombinase" evidence="4">
    <location>
        <begin position="222"/>
        <end position="399"/>
    </location>
</feature>
<dbReference type="InterPro" id="IPR050090">
    <property type="entry name" value="Tyrosine_recombinase_XerCD"/>
</dbReference>
<organism evidence="5 6">
    <name type="scientific">Seonamhaeicola marinus</name>
    <dbReference type="NCBI Taxonomy" id="1912246"/>
    <lineage>
        <taxon>Bacteria</taxon>
        <taxon>Pseudomonadati</taxon>
        <taxon>Bacteroidota</taxon>
        <taxon>Flavobacteriia</taxon>
        <taxon>Flavobacteriales</taxon>
        <taxon>Flavobacteriaceae</taxon>
    </lineage>
</organism>
<accession>A0A5D0J0N5</accession>
<dbReference type="RefSeq" id="WP_148540042.1">
    <property type="nucleotide sequence ID" value="NZ_VSDQ01000241.1"/>
</dbReference>
<comment type="similarity">
    <text evidence="1">Belongs to the 'phage' integrase family.</text>
</comment>
<evidence type="ECO:0000256" key="3">
    <source>
        <dbReference type="ARBA" id="ARBA00023172"/>
    </source>
</evidence>
<dbReference type="PANTHER" id="PTHR30349:SF64">
    <property type="entry name" value="PROPHAGE INTEGRASE INTD-RELATED"/>
    <property type="match status" value="1"/>
</dbReference>
<dbReference type="PANTHER" id="PTHR30349">
    <property type="entry name" value="PHAGE INTEGRASE-RELATED"/>
    <property type="match status" value="1"/>
</dbReference>
<evidence type="ECO:0000259" key="4">
    <source>
        <dbReference type="PROSITE" id="PS51898"/>
    </source>
</evidence>
<gene>
    <name evidence="5" type="ORF">FUA24_03300</name>
</gene>
<name>A0A5D0J0N5_9FLAO</name>
<dbReference type="InterPro" id="IPR011010">
    <property type="entry name" value="DNA_brk_join_enz"/>
</dbReference>
<dbReference type="AlphaFoldDB" id="A0A5D0J0N5"/>
<keyword evidence="3" id="KW-0233">DNA recombination</keyword>
<reference evidence="5 6" key="1">
    <citation type="submission" date="2019-08" db="EMBL/GenBank/DDBJ databases">
        <title>Seonamhaeicola sediminis sp. nov., isolated from marine sediment.</title>
        <authorList>
            <person name="Cao W.R."/>
        </authorList>
    </citation>
    <scope>NUCLEOTIDE SEQUENCE [LARGE SCALE GENOMIC DNA]</scope>
    <source>
        <strain evidence="5 6">B011</strain>
    </source>
</reference>
<keyword evidence="6" id="KW-1185">Reference proteome</keyword>
<keyword evidence="2" id="KW-0238">DNA-binding</keyword>
<dbReference type="GO" id="GO:0015074">
    <property type="term" value="P:DNA integration"/>
    <property type="evidence" value="ECO:0007669"/>
    <property type="project" value="InterPro"/>
</dbReference>
<dbReference type="SUPFAM" id="SSF56349">
    <property type="entry name" value="DNA breaking-rejoining enzymes"/>
    <property type="match status" value="1"/>
</dbReference>
<dbReference type="GO" id="GO:0006310">
    <property type="term" value="P:DNA recombination"/>
    <property type="evidence" value="ECO:0007669"/>
    <property type="project" value="UniProtKB-KW"/>
</dbReference>
<comment type="caution">
    <text evidence="5">The sequence shown here is derived from an EMBL/GenBank/DDBJ whole genome shotgun (WGS) entry which is preliminary data.</text>
</comment>
<dbReference type="Pfam" id="PF13102">
    <property type="entry name" value="Phage_int_SAM_5"/>
    <property type="match status" value="1"/>
</dbReference>
<dbReference type="InterPro" id="IPR013762">
    <property type="entry name" value="Integrase-like_cat_sf"/>
</dbReference>
<sequence length="406" mass="47536">MRTSSTFSVLFWTYSNRTKNNETNVYARITVNGRRVNLSLKQKVHIEFWDPKRQKAKGNNGTSRELNFYLDQTKSNIVRCYRDLKEQGRVVTAQLVKARFLGEDKKKYSMSDIIEYHNDTMACKLSPKTMCHYRTSQKYIIAYINDKYKSSDYYLQDLNYAFVLGFESFLRTYQPNHYQGRIGNNAVMKHIQRLRRMITLSYHLEWIDRDPFVKFKPTLEKKEREFLTSDELVSIVNLNTSIERLGVVRDLFLFSCYTGISYGDIMKLSEESIAVGVDGDQWIMSKRNKTNITFKIPILPMAEDLIKKYKNHPRTQNSKKLMPGISNQRLNSYLKEIADLCKIKKNLTFHMARHTFATTVTLSKGVPIETVSKLLGHTKIATTQIYARVVEKKISEDMKRLKEQLI</sequence>
<dbReference type="GO" id="GO:0003677">
    <property type="term" value="F:DNA binding"/>
    <property type="evidence" value="ECO:0007669"/>
    <property type="project" value="UniProtKB-KW"/>
</dbReference>
<dbReference type="CDD" id="cd01185">
    <property type="entry name" value="INTN1_C_like"/>
    <property type="match status" value="1"/>
</dbReference>
<dbReference type="InterPro" id="IPR025269">
    <property type="entry name" value="SAM-like_dom"/>
</dbReference>
<protein>
    <submittedName>
        <fullName evidence="5">Site-specific integrase</fullName>
    </submittedName>
</protein>
<dbReference type="InterPro" id="IPR010998">
    <property type="entry name" value="Integrase_recombinase_N"/>
</dbReference>
<dbReference type="OrthoDB" id="1068680at2"/>